<dbReference type="HOGENOM" id="CLU_452619_0_0_10"/>
<dbReference type="AlphaFoldDB" id="C2FUA6"/>
<evidence type="ECO:0000256" key="1">
    <source>
        <dbReference type="SAM" id="SignalP"/>
    </source>
</evidence>
<name>C2FUA6_SPHSI</name>
<keyword evidence="1" id="KW-0732">Signal</keyword>
<comment type="caution">
    <text evidence="2">The sequence shown here is derived from an EMBL/GenBank/DDBJ whole genome shotgun (WGS) entry which is preliminary data.</text>
</comment>
<sequence length="603" mass="66039">MKKRISTFLAVLMLSAVSFTIFSCKNEKENLLGEGETTVTLNLIGITEATEGPLQKSSLKGSQNTIAYVTEVPYNKDYTIIASVTPDIPAEKINGQSTLNRSSWTTTPQPAITNSIAADVKYLVMVFDENGNRIFAQEKVYDSHTQSLVANQMTLNAGKKYTFVAVSNNTSTAPVFNTSATTLSDVTNRIAVNHTTDYLYFNSGQVNIVYGQQNYINITFKHINSRISLNLDATAEMGHITAISANVTGSGSVNLAANGTVTSASSAAYNKAFVFQELDKQNITSNYVLLSSAGNAHNINITSVSINGSPERTNIPAISIPAGALQKGASYKISLSFQATGIVTGGLVWARGNLAYDWTNNIYYNRYYPQETGSDYKDFDYWNYATNQANPLVPKMIITGYSDLWNNPNNVYYFTDGTNENSISKIPLNDPCKKIAGGKWRMPSLHDFQNLGVYKVHNGGDINGTTDGLPLTTLAGGTVHPNGNITDNNFPYVYFDGVNEITGGSVRLRFYKTGRYYGNVTQVDHDNGPQNGGNIAYIANAAVYMASDAYNYETGTLYRRPYMPAVFNNDASGGTNTFITRRKDLYNDWSADDRVPVRCVKNL</sequence>
<reference evidence="2 3" key="1">
    <citation type="submission" date="2009-01" db="EMBL/GenBank/DDBJ databases">
        <authorList>
            <person name="Qin X."/>
            <person name="Bachman B."/>
            <person name="Battles P."/>
            <person name="Bell A."/>
            <person name="Bess C."/>
            <person name="Bickham C."/>
            <person name="Chaboub L."/>
            <person name="Chen D."/>
            <person name="Coyle M."/>
            <person name="Deiros D.R."/>
            <person name="Dinh H."/>
            <person name="Forbes L."/>
            <person name="Fowler G."/>
            <person name="Francisco L."/>
            <person name="Fu Q."/>
            <person name="Gubbala S."/>
            <person name="Hale W."/>
            <person name="Han Y."/>
            <person name="Hemphill L."/>
            <person name="Highlander S.K."/>
            <person name="Hirani K."/>
            <person name="Hogues M."/>
            <person name="Jackson L."/>
            <person name="Jakkamsetti A."/>
            <person name="Javaid M."/>
            <person name="Jiang H."/>
            <person name="Korchina V."/>
            <person name="Kovar C."/>
            <person name="Lara F."/>
            <person name="Lee S."/>
            <person name="Mata R."/>
            <person name="Mathew T."/>
            <person name="Moen C."/>
            <person name="Morales K."/>
            <person name="Munidasa M."/>
            <person name="Nazareth L."/>
            <person name="Ngo R."/>
            <person name="Nguyen L."/>
            <person name="Okwuonu G."/>
            <person name="Ongeri F."/>
            <person name="Patil S."/>
            <person name="Petrosino J."/>
            <person name="Pham C."/>
            <person name="Pham P."/>
            <person name="Pu L.-L."/>
            <person name="Puazo M."/>
            <person name="Raj R."/>
            <person name="Reid J."/>
            <person name="Rouhana J."/>
            <person name="Saada N."/>
            <person name="Shang Y."/>
            <person name="Simmons D."/>
            <person name="Thornton R."/>
            <person name="Warren J."/>
            <person name="Weissenberger G."/>
            <person name="Zhang J."/>
            <person name="Zhang L."/>
            <person name="Zhou C."/>
            <person name="Zhu D."/>
            <person name="Muzny D."/>
            <person name="Worley K."/>
            <person name="Gibbs R."/>
        </authorList>
    </citation>
    <scope>NUCLEOTIDE SEQUENCE [LARGE SCALE GENOMIC DNA]</scope>
    <source>
        <strain evidence="2 3">ATCC 33300</strain>
    </source>
</reference>
<proteinExistence type="predicted"/>
<evidence type="ECO:0000313" key="2">
    <source>
        <dbReference type="EMBL" id="EEI93484.1"/>
    </source>
</evidence>
<protein>
    <recommendedName>
        <fullName evidence="4">Fibrobacter succinogene major paralogous domain protein</fullName>
    </recommendedName>
</protein>
<dbReference type="EMBL" id="ACHB01000021">
    <property type="protein sequence ID" value="EEI93484.1"/>
    <property type="molecule type" value="Genomic_DNA"/>
</dbReference>
<evidence type="ECO:0000313" key="3">
    <source>
        <dbReference type="Proteomes" id="UP000006241"/>
    </source>
</evidence>
<accession>C2FUA6</accession>
<evidence type="ECO:0008006" key="4">
    <source>
        <dbReference type="Google" id="ProtNLM"/>
    </source>
</evidence>
<organism evidence="2 3">
    <name type="scientific">Sphingobacterium spiritivorum ATCC 33300</name>
    <dbReference type="NCBI Taxonomy" id="525372"/>
    <lineage>
        <taxon>Bacteria</taxon>
        <taxon>Pseudomonadati</taxon>
        <taxon>Bacteroidota</taxon>
        <taxon>Sphingobacteriia</taxon>
        <taxon>Sphingobacteriales</taxon>
        <taxon>Sphingobacteriaceae</taxon>
        <taxon>Sphingobacterium</taxon>
    </lineage>
</organism>
<feature type="chain" id="PRO_5002912072" description="Fibrobacter succinogene major paralogous domain protein" evidence="1">
    <location>
        <begin position="24"/>
        <end position="603"/>
    </location>
</feature>
<dbReference type="RefSeq" id="WP_003005931.1">
    <property type="nucleotide sequence ID" value="NZ_GG668631.1"/>
</dbReference>
<gene>
    <name evidence="2" type="ORF">HMPREF0765_0912</name>
</gene>
<dbReference type="PROSITE" id="PS51257">
    <property type="entry name" value="PROKAR_LIPOPROTEIN"/>
    <property type="match status" value="1"/>
</dbReference>
<feature type="signal peptide" evidence="1">
    <location>
        <begin position="1"/>
        <end position="23"/>
    </location>
</feature>
<dbReference type="Proteomes" id="UP000006241">
    <property type="component" value="Unassembled WGS sequence"/>
</dbReference>